<dbReference type="EMBL" id="MAXA01000268">
    <property type="protein sequence ID" value="OHV20278.1"/>
    <property type="molecule type" value="Genomic_DNA"/>
</dbReference>
<dbReference type="Gene3D" id="3.20.20.140">
    <property type="entry name" value="Metal-dependent hydrolases"/>
    <property type="match status" value="2"/>
</dbReference>
<evidence type="ECO:0000259" key="1">
    <source>
        <dbReference type="Pfam" id="PF07969"/>
    </source>
</evidence>
<gene>
    <name evidence="2" type="ORF">BBK14_08595</name>
</gene>
<dbReference type="Gene3D" id="3.10.310.70">
    <property type="match status" value="1"/>
</dbReference>
<accession>A0A1S1PBQ3</accession>
<proteinExistence type="predicted"/>
<dbReference type="InterPro" id="IPR011059">
    <property type="entry name" value="Metal-dep_hydrolase_composite"/>
</dbReference>
<dbReference type="OrthoDB" id="3238066at2"/>
<feature type="domain" description="Amidohydrolase 3" evidence="1">
    <location>
        <begin position="48"/>
        <end position="478"/>
    </location>
</feature>
<name>A0A1S1PBQ3_9ACTN</name>
<dbReference type="PANTHER" id="PTHR22642:SF2">
    <property type="entry name" value="PROTEIN LONG AFTER FAR-RED 3"/>
    <property type="match status" value="1"/>
</dbReference>
<dbReference type="Pfam" id="PF07969">
    <property type="entry name" value="Amidohydro_3"/>
    <property type="match status" value="1"/>
</dbReference>
<sequence length="484" mass="49691">MLVRRAEAVLGRGGRPAGGLVDVRIGGGVVTEIGPPGQRLARQRGEDELDAVGGALLPGLHDHHIHLMSLAAAASSVVLGPPEITGPRDFANRLRTAAAAARAGTAGGWLRGVGYHPAVAGDLDRVALDALTGDVPARVQHRGGALWVLNSAGLRAVGLGPESFLDVEGVERTPDAVPTGRLWRLDGWLAGRVPRVPADLGAVGRAALAVGVTGFTDATPQRRPSDAAALADAVASGALPQRLTLMRPLDGGPALPDGISPGPVKIMLDDTNLPPPDALAERVRWAHRAGASVAVHCVTRVQLVVALAAIGDAGPPPPGTADRIEHGAVVPPELATLVGAAGLTVVTQPNFVAERGDAYLAEVDPDDLDWLYPCRSLLAAGIAVAAGTDAPFGHPDPWRAIRAARERRTASGRVLGGGERVDGRTALDLFLGRPGDPARPRRLHPGLPADLCLLRTPLDDALADPDAAHVAATIIDGALAHTAP</sequence>
<comment type="caution">
    <text evidence="2">The sequence shown here is derived from an EMBL/GenBank/DDBJ whole genome shotgun (WGS) entry which is preliminary data.</text>
</comment>
<dbReference type="InterPro" id="IPR013108">
    <property type="entry name" value="Amidohydro_3"/>
</dbReference>
<keyword evidence="3" id="KW-1185">Reference proteome</keyword>
<dbReference type="PANTHER" id="PTHR22642">
    <property type="entry name" value="IMIDAZOLONEPROPIONASE"/>
    <property type="match status" value="1"/>
</dbReference>
<dbReference type="SUPFAM" id="SSF51556">
    <property type="entry name" value="Metallo-dependent hydrolases"/>
    <property type="match status" value="1"/>
</dbReference>
<dbReference type="AlphaFoldDB" id="A0A1S1PBQ3"/>
<protein>
    <submittedName>
        <fullName evidence="2">Amidohydrolase</fullName>
    </submittedName>
</protein>
<dbReference type="GO" id="GO:0016810">
    <property type="term" value="F:hydrolase activity, acting on carbon-nitrogen (but not peptide) bonds"/>
    <property type="evidence" value="ECO:0007669"/>
    <property type="project" value="InterPro"/>
</dbReference>
<dbReference type="SUPFAM" id="SSF51338">
    <property type="entry name" value="Composite domain of metallo-dependent hydrolases"/>
    <property type="match status" value="1"/>
</dbReference>
<dbReference type="InterPro" id="IPR032466">
    <property type="entry name" value="Metal_Hydrolase"/>
</dbReference>
<dbReference type="Proteomes" id="UP000179769">
    <property type="component" value="Unassembled WGS sequence"/>
</dbReference>
<keyword evidence="2" id="KW-0378">Hydrolase</keyword>
<evidence type="ECO:0000313" key="2">
    <source>
        <dbReference type="EMBL" id="OHV20278.1"/>
    </source>
</evidence>
<evidence type="ECO:0000313" key="3">
    <source>
        <dbReference type="Proteomes" id="UP000179769"/>
    </source>
</evidence>
<dbReference type="Gene3D" id="2.30.40.10">
    <property type="entry name" value="Urease, subunit C, domain 1"/>
    <property type="match status" value="1"/>
</dbReference>
<dbReference type="RefSeq" id="WP_071066873.1">
    <property type="nucleotide sequence ID" value="NZ_MAXA01000268.1"/>
</dbReference>
<reference evidence="3" key="1">
    <citation type="submission" date="2016-07" db="EMBL/GenBank/DDBJ databases">
        <title>Frankia sp. NRRL B-16219 Genome sequencing.</title>
        <authorList>
            <person name="Ghodhbane-Gtari F."/>
            <person name="Swanson E."/>
            <person name="Gueddou A."/>
            <person name="Louati M."/>
            <person name="Nouioui I."/>
            <person name="Hezbri K."/>
            <person name="Abebe-Akele F."/>
            <person name="Simpson S."/>
            <person name="Morris K."/>
            <person name="Thomas K."/>
            <person name="Gtari M."/>
            <person name="Tisa L.S."/>
        </authorList>
    </citation>
    <scope>NUCLEOTIDE SEQUENCE [LARGE SCALE GENOMIC DNA]</scope>
    <source>
        <strain evidence="3">NRRL B-16219</strain>
    </source>
</reference>
<organism evidence="2 3">
    <name type="scientific">Parafrankia soli</name>
    <dbReference type="NCBI Taxonomy" id="2599596"/>
    <lineage>
        <taxon>Bacteria</taxon>
        <taxon>Bacillati</taxon>
        <taxon>Actinomycetota</taxon>
        <taxon>Actinomycetes</taxon>
        <taxon>Frankiales</taxon>
        <taxon>Frankiaceae</taxon>
        <taxon>Parafrankia</taxon>
    </lineage>
</organism>